<dbReference type="STRING" id="500610.SAMN02799615_04310"/>
<feature type="domain" description="VOC" evidence="1">
    <location>
        <begin position="2"/>
        <end position="121"/>
    </location>
</feature>
<dbReference type="InterPro" id="IPR029068">
    <property type="entry name" value="Glyas_Bleomycin-R_OHBP_Dase"/>
</dbReference>
<keyword evidence="3" id="KW-1185">Reference proteome</keyword>
<dbReference type="InterPro" id="IPR004360">
    <property type="entry name" value="Glyas_Fos-R_dOase_dom"/>
</dbReference>
<dbReference type="AlphaFoldDB" id="A0A1I2K302"/>
<dbReference type="PROSITE" id="PS51819">
    <property type="entry name" value="VOC"/>
    <property type="match status" value="1"/>
</dbReference>
<dbReference type="InterPro" id="IPR037523">
    <property type="entry name" value="VOC_core"/>
</dbReference>
<dbReference type="Proteomes" id="UP000199477">
    <property type="component" value="Unassembled WGS sequence"/>
</dbReference>
<evidence type="ECO:0000259" key="1">
    <source>
        <dbReference type="PROSITE" id="PS51819"/>
    </source>
</evidence>
<name>A0A1I2K302_9GAMM</name>
<dbReference type="EMBL" id="FONH01000035">
    <property type="protein sequence ID" value="SFF59421.1"/>
    <property type="molecule type" value="Genomic_DNA"/>
</dbReference>
<dbReference type="Pfam" id="PF00903">
    <property type="entry name" value="Glyoxalase"/>
    <property type="match status" value="1"/>
</dbReference>
<accession>A0A1I2K302</accession>
<dbReference type="SUPFAM" id="SSF54593">
    <property type="entry name" value="Glyoxalase/Bleomycin resistance protein/Dihydroxybiphenyl dioxygenase"/>
    <property type="match status" value="1"/>
</dbReference>
<reference evidence="3" key="1">
    <citation type="submission" date="2016-10" db="EMBL/GenBank/DDBJ databases">
        <authorList>
            <person name="Varghese N."/>
            <person name="Submissions S."/>
        </authorList>
    </citation>
    <scope>NUCLEOTIDE SEQUENCE [LARGE SCALE GENOMIC DNA]</scope>
    <source>
        <strain evidence="3">UNC178MFTsu3.1</strain>
    </source>
</reference>
<gene>
    <name evidence="2" type="ORF">SAMN02799615_04310</name>
</gene>
<evidence type="ECO:0000313" key="3">
    <source>
        <dbReference type="Proteomes" id="UP000199477"/>
    </source>
</evidence>
<dbReference type="RefSeq" id="WP_026633687.1">
    <property type="nucleotide sequence ID" value="NZ_FONH01000035.1"/>
</dbReference>
<proteinExistence type="predicted"/>
<protein>
    <submittedName>
        <fullName evidence="2">Glyoxalase-like domain-containing protein</fullName>
    </submittedName>
</protein>
<evidence type="ECO:0000313" key="2">
    <source>
        <dbReference type="EMBL" id="SFF59421.1"/>
    </source>
</evidence>
<organism evidence="2 3">
    <name type="scientific">Dyella marensis</name>
    <dbReference type="NCBI Taxonomy" id="500610"/>
    <lineage>
        <taxon>Bacteria</taxon>
        <taxon>Pseudomonadati</taxon>
        <taxon>Pseudomonadota</taxon>
        <taxon>Gammaproteobacteria</taxon>
        <taxon>Lysobacterales</taxon>
        <taxon>Rhodanobacteraceae</taxon>
        <taxon>Dyella</taxon>
    </lineage>
</organism>
<sequence>MNITGIAPQLRTTDIGASIDFYTRKLGFVVEFNYEDFYVGLRAGNQLIHLKHVDEKDPSIDYVDEGGHLHLYLQTTDVAAAAVRLKSLGVPLVEDVHETPWRTREIVIRDDQGHTLYLGESL</sequence>
<dbReference type="Gene3D" id="3.10.180.10">
    <property type="entry name" value="2,3-Dihydroxybiphenyl 1,2-Dioxygenase, domain 1"/>
    <property type="match status" value="1"/>
</dbReference>